<dbReference type="PANTHER" id="PTHR14869:SF0">
    <property type="entry name" value="MYC TARGET PROTEIN 1"/>
    <property type="match status" value="1"/>
</dbReference>
<reference evidence="3" key="1">
    <citation type="submission" date="2020-10" db="EMBL/GenBank/DDBJ databases">
        <title>Chromosome-scale genome assembly of the Allis shad, Alosa alosa.</title>
        <authorList>
            <person name="Margot Z."/>
            <person name="Christophe K."/>
            <person name="Cabau C."/>
            <person name="Louis A."/>
            <person name="Berthelot C."/>
            <person name="Parey E."/>
            <person name="Roest Crollius H."/>
            <person name="Montfort J."/>
            <person name="Robinson-Rechavi M."/>
            <person name="Bucao C."/>
            <person name="Bouchez O."/>
            <person name="Gislard M."/>
            <person name="Lluch J."/>
            <person name="Milhes M."/>
            <person name="Lampietro C."/>
            <person name="Lopez Roques C."/>
            <person name="Donnadieu C."/>
            <person name="Braasch I."/>
            <person name="Desvignes T."/>
            <person name="Postlethwait J."/>
            <person name="Bobe J."/>
            <person name="Guiguen Y."/>
        </authorList>
    </citation>
    <scope>NUCLEOTIDE SEQUENCE</scope>
    <source>
        <strain evidence="3">M-15738</strain>
        <tissue evidence="3">Blood</tissue>
    </source>
</reference>
<feature type="region of interest" description="Disordered" evidence="1">
    <location>
        <begin position="86"/>
        <end position="181"/>
    </location>
</feature>
<keyword evidence="2" id="KW-0472">Membrane</keyword>
<evidence type="ECO:0000313" key="4">
    <source>
        <dbReference type="Proteomes" id="UP000823561"/>
    </source>
</evidence>
<accession>A0AAV6FSD5</accession>
<dbReference type="Pfam" id="PF15179">
    <property type="entry name" value="Myc_target_1"/>
    <property type="match status" value="1"/>
</dbReference>
<evidence type="ECO:0000256" key="1">
    <source>
        <dbReference type="SAM" id="MobiDB-lite"/>
    </source>
</evidence>
<dbReference type="Proteomes" id="UP000823561">
    <property type="component" value="Chromosome 19"/>
</dbReference>
<name>A0AAV6FSD5_9TELE</name>
<dbReference type="AlphaFoldDB" id="A0AAV6FSD5"/>
<gene>
    <name evidence="3" type="ORF">AALO_G00246170</name>
</gene>
<organism evidence="3 4">
    <name type="scientific">Alosa alosa</name>
    <name type="common">allis shad</name>
    <dbReference type="NCBI Taxonomy" id="278164"/>
    <lineage>
        <taxon>Eukaryota</taxon>
        <taxon>Metazoa</taxon>
        <taxon>Chordata</taxon>
        <taxon>Craniata</taxon>
        <taxon>Vertebrata</taxon>
        <taxon>Euteleostomi</taxon>
        <taxon>Actinopterygii</taxon>
        <taxon>Neopterygii</taxon>
        <taxon>Teleostei</taxon>
        <taxon>Clupei</taxon>
        <taxon>Clupeiformes</taxon>
        <taxon>Clupeoidei</taxon>
        <taxon>Clupeidae</taxon>
        <taxon>Alosa</taxon>
    </lineage>
</organism>
<proteinExistence type="predicted"/>
<dbReference type="GO" id="GO:0005654">
    <property type="term" value="C:nucleoplasm"/>
    <property type="evidence" value="ECO:0007669"/>
    <property type="project" value="TreeGrafter"/>
</dbReference>
<evidence type="ECO:0008006" key="5">
    <source>
        <dbReference type="Google" id="ProtNLM"/>
    </source>
</evidence>
<dbReference type="InterPro" id="IPR029180">
    <property type="entry name" value="Myc_target_1"/>
</dbReference>
<dbReference type="PANTHER" id="PTHR14869">
    <property type="entry name" value="MYC TARGET PROTEIN 1"/>
    <property type="match status" value="1"/>
</dbReference>
<dbReference type="EMBL" id="JADWDJ010000019">
    <property type="protein sequence ID" value="KAG5265768.1"/>
    <property type="molecule type" value="Genomic_DNA"/>
</dbReference>
<feature type="compositionally biased region" description="Low complexity" evidence="1">
    <location>
        <begin position="142"/>
        <end position="156"/>
    </location>
</feature>
<sequence length="194" mass="20820">MAANETHPILEILHSFGIESLILAFCLSMLVGLLIGALIFILLTWLSRHRASAVITRPSKRKSNTSRARNRMGLCRSQGFQHLGDSSAASGHLNARRQASVDTDELLGRKTPFKASTFHPPGKGGSPVASSPPSSPCTLEIEAPSSSEGSLLPSSGNKRQSFWLGSNGLRGYLPTQTPPPAYDSVIHAFQETQT</sequence>
<evidence type="ECO:0000256" key="2">
    <source>
        <dbReference type="SAM" id="Phobius"/>
    </source>
</evidence>
<keyword evidence="4" id="KW-1185">Reference proteome</keyword>
<evidence type="ECO:0000313" key="3">
    <source>
        <dbReference type="EMBL" id="KAG5265768.1"/>
    </source>
</evidence>
<feature type="transmembrane region" description="Helical" evidence="2">
    <location>
        <begin position="20"/>
        <end position="46"/>
    </location>
</feature>
<comment type="caution">
    <text evidence="3">The sequence shown here is derived from an EMBL/GenBank/DDBJ whole genome shotgun (WGS) entry which is preliminary data.</text>
</comment>
<keyword evidence="2" id="KW-1133">Transmembrane helix</keyword>
<protein>
    <recommendedName>
        <fullName evidence="5">Myc target protein 1</fullName>
    </recommendedName>
</protein>
<keyword evidence="2" id="KW-0812">Transmembrane</keyword>